<dbReference type="EMBL" id="CP031124">
    <property type="protein sequence ID" value="AXF86640.1"/>
    <property type="molecule type" value="Genomic_DNA"/>
</dbReference>
<dbReference type="InterPro" id="IPR019289">
    <property type="entry name" value="Phage_tail_E/E"/>
</dbReference>
<sequence length="93" mass="10077">MMTSTQAAVVLALDYPVNVGGLSYTEVTVRRPKGRDSIIASKAPGNDIEQAFFMLANLCEVTPEVIAEMDDADIMRINEVLVGFKKQPSTKSA</sequence>
<evidence type="ECO:0000313" key="2">
    <source>
        <dbReference type="Proteomes" id="UP000252182"/>
    </source>
</evidence>
<dbReference type="Pfam" id="PF10109">
    <property type="entry name" value="Phage_TAC_7"/>
    <property type="match status" value="1"/>
</dbReference>
<evidence type="ECO:0000313" key="1">
    <source>
        <dbReference type="EMBL" id="AXF86640.1"/>
    </source>
</evidence>
<dbReference type="KEGG" id="hyf:DTO96_102395"/>
<evidence type="ECO:0008006" key="3">
    <source>
        <dbReference type="Google" id="ProtNLM"/>
    </source>
</evidence>
<dbReference type="RefSeq" id="WP_114563693.1">
    <property type="nucleotide sequence ID" value="NZ_CP031124.1"/>
</dbReference>
<dbReference type="Proteomes" id="UP000252182">
    <property type="component" value="Chromosome"/>
</dbReference>
<keyword evidence="2" id="KW-1185">Reference proteome</keyword>
<protein>
    <recommendedName>
        <fullName evidence="3">Phage tail protein E</fullName>
    </recommendedName>
</protein>
<accession>A0A345DE52</accession>
<name>A0A345DE52_9BURK</name>
<dbReference type="OrthoDB" id="8549651at2"/>
<gene>
    <name evidence="1" type="ORF">DTO96_102395</name>
</gene>
<proteinExistence type="predicted"/>
<organism evidence="1 2">
    <name type="scientific">Ephemeroptericola cinctiostellae</name>
    <dbReference type="NCBI Taxonomy" id="2268024"/>
    <lineage>
        <taxon>Bacteria</taxon>
        <taxon>Pseudomonadati</taxon>
        <taxon>Pseudomonadota</taxon>
        <taxon>Betaproteobacteria</taxon>
        <taxon>Burkholderiales</taxon>
        <taxon>Burkholderiaceae</taxon>
        <taxon>Ephemeroptericola</taxon>
    </lineage>
</organism>
<dbReference type="AlphaFoldDB" id="A0A345DE52"/>
<reference evidence="2" key="1">
    <citation type="submission" date="2018-07" db="EMBL/GenBank/DDBJ databases">
        <authorList>
            <person name="Kim H."/>
        </authorList>
    </citation>
    <scope>NUCLEOTIDE SEQUENCE [LARGE SCALE GENOMIC DNA]</scope>
    <source>
        <strain evidence="2">F02</strain>
    </source>
</reference>